<dbReference type="NCBIfam" id="TIGR02757">
    <property type="entry name" value="TIGR02757 family protein"/>
    <property type="match status" value="1"/>
</dbReference>
<dbReference type="Pfam" id="PF09674">
    <property type="entry name" value="DUF2400"/>
    <property type="match status" value="1"/>
</dbReference>
<protein>
    <submittedName>
        <fullName evidence="1">TIGR02757 family protein</fullName>
    </submittedName>
</protein>
<dbReference type="Proteomes" id="UP000190961">
    <property type="component" value="Unassembled WGS sequence"/>
</dbReference>
<proteinExistence type="predicted"/>
<accession>A0A1T5MD04</accession>
<dbReference type="STRING" id="688867.SAMN05660236_4981"/>
<evidence type="ECO:0000313" key="2">
    <source>
        <dbReference type="Proteomes" id="UP000190961"/>
    </source>
</evidence>
<reference evidence="1 2" key="1">
    <citation type="submission" date="2017-02" db="EMBL/GenBank/DDBJ databases">
        <authorList>
            <person name="Peterson S.W."/>
        </authorList>
    </citation>
    <scope>NUCLEOTIDE SEQUENCE [LARGE SCALE GENOMIC DNA]</scope>
    <source>
        <strain evidence="1 2">DSM 25262</strain>
    </source>
</reference>
<sequence>MVYINSSIIEKILVVAVNRNKLTAAALKEFLDQKVALYNQPDFIENDPVSIPHAFKKKQDIEIAGLFAAVLAWGQRKTIINKCRQLMTMMDNDPHEFILHHREKDLKPLLLFKHRTFNATDTLYFIEALKWYYQNHRSLEDAFYAGDKVDTVEQGLNQFQELFFSLDDAPHRTRKHIPSPARKSTCKRLVMYLRWMVRDDDKGVDFGIWKKIKPSQLICPCDVHVDRVARRLKLIKRKQTDWQTALELTARLRVLDPADPVKYDFALFGLGIEEGRAKRIA</sequence>
<organism evidence="1 2">
    <name type="scientific">Ohtaekwangia koreensis</name>
    <dbReference type="NCBI Taxonomy" id="688867"/>
    <lineage>
        <taxon>Bacteria</taxon>
        <taxon>Pseudomonadati</taxon>
        <taxon>Bacteroidota</taxon>
        <taxon>Cytophagia</taxon>
        <taxon>Cytophagales</taxon>
        <taxon>Fulvivirgaceae</taxon>
        <taxon>Ohtaekwangia</taxon>
    </lineage>
</organism>
<keyword evidence="2" id="KW-1185">Reference proteome</keyword>
<dbReference type="InterPro" id="IPR014127">
    <property type="entry name" value="CHP02757"/>
</dbReference>
<evidence type="ECO:0000313" key="1">
    <source>
        <dbReference type="EMBL" id="SKC85864.1"/>
    </source>
</evidence>
<name>A0A1T5MD04_9BACT</name>
<dbReference type="EMBL" id="FUZU01000004">
    <property type="protein sequence ID" value="SKC85864.1"/>
    <property type="molecule type" value="Genomic_DNA"/>
</dbReference>
<gene>
    <name evidence="1" type="ORF">SAMN05660236_4981</name>
</gene>
<dbReference type="AlphaFoldDB" id="A0A1T5MD04"/>